<dbReference type="KEGG" id="nah:F5544_09850"/>
<dbReference type="AlphaFoldDB" id="A0A6G9Y9R9"/>
<accession>A0A6G9Y9R9</accession>
<gene>
    <name evidence="1" type="ORF">F5544_09850</name>
</gene>
<dbReference type="Proteomes" id="UP000503540">
    <property type="component" value="Chromosome"/>
</dbReference>
<evidence type="ECO:0000313" key="2">
    <source>
        <dbReference type="Proteomes" id="UP000503540"/>
    </source>
</evidence>
<protein>
    <recommendedName>
        <fullName evidence="3">L-tyrosine 3-hydroxylase</fullName>
    </recommendedName>
</protein>
<name>A0A6G9Y9R9_9NOCA</name>
<keyword evidence="2" id="KW-1185">Reference proteome</keyword>
<dbReference type="RefSeq" id="WP_167472922.1">
    <property type="nucleotide sequence ID" value="NZ_CP046172.1"/>
</dbReference>
<proteinExistence type="predicted"/>
<evidence type="ECO:0008006" key="3">
    <source>
        <dbReference type="Google" id="ProtNLM"/>
    </source>
</evidence>
<dbReference type="EMBL" id="CP046172">
    <property type="protein sequence ID" value="QIS09870.1"/>
    <property type="molecule type" value="Genomic_DNA"/>
</dbReference>
<reference evidence="1 2" key="1">
    <citation type="journal article" date="2019" name="ACS Chem. Biol.">
        <title>Identification and Mobilization of a Cryptic Antibiotic Biosynthesis Gene Locus from a Human-Pathogenic Nocardia Isolate.</title>
        <authorList>
            <person name="Herisse M."/>
            <person name="Ishida K."/>
            <person name="Porter J.L."/>
            <person name="Howden B."/>
            <person name="Hertweck C."/>
            <person name="Stinear T.P."/>
            <person name="Pidot S.J."/>
        </authorList>
    </citation>
    <scope>NUCLEOTIDE SEQUENCE [LARGE SCALE GENOMIC DNA]</scope>
    <source>
        <strain evidence="1 2">AUSMDU00012717</strain>
    </source>
</reference>
<sequence>MTMKILADMRDPQVTEWNYGAYRYGLEPLYLPNSKECVERGRFGALMPKPCDLDAVRLAEPPDLDLLDEVFWFRWITGHQITFVLWQLTARILGRPTMDQETAEVLTFLAEGYSAILLYTSSCTRDSYERVIRPSMYRQHHGFSGSWAPDYMLVRSLYNGRALASEPRDTTERLHRAVRVNQLVHAAVAARLVPGSESLLRTSISEIRLQPRSTLGVVYDQFFMTVREPVPDEEIISQLIRRLRAVLIDVWRNGLYPGGSESYEGLPPELRTPFISECEHRFDGIATGLALLAGGLAESKERQRVRNA</sequence>
<organism evidence="1 2">
    <name type="scientific">Nocardia arthritidis</name>
    <dbReference type="NCBI Taxonomy" id="228602"/>
    <lineage>
        <taxon>Bacteria</taxon>
        <taxon>Bacillati</taxon>
        <taxon>Actinomycetota</taxon>
        <taxon>Actinomycetes</taxon>
        <taxon>Mycobacteriales</taxon>
        <taxon>Nocardiaceae</taxon>
        <taxon>Nocardia</taxon>
    </lineage>
</organism>
<evidence type="ECO:0000313" key="1">
    <source>
        <dbReference type="EMBL" id="QIS09870.1"/>
    </source>
</evidence>